<keyword evidence="3" id="KW-1185">Reference proteome</keyword>
<proteinExistence type="predicted"/>
<accession>A0ABN9W0Q3</accession>
<gene>
    <name evidence="2" type="ORF">PCOR1329_LOCUS62950</name>
</gene>
<evidence type="ECO:0000256" key="1">
    <source>
        <dbReference type="SAM" id="SignalP"/>
    </source>
</evidence>
<dbReference type="Proteomes" id="UP001189429">
    <property type="component" value="Unassembled WGS sequence"/>
</dbReference>
<dbReference type="CDD" id="cd00161">
    <property type="entry name" value="beta-trefoil_Ricin-like"/>
    <property type="match status" value="1"/>
</dbReference>
<protein>
    <recommendedName>
        <fullName evidence="4">Cellulase</fullName>
    </recommendedName>
</protein>
<evidence type="ECO:0008006" key="4">
    <source>
        <dbReference type="Google" id="ProtNLM"/>
    </source>
</evidence>
<organism evidence="2 3">
    <name type="scientific">Prorocentrum cordatum</name>
    <dbReference type="NCBI Taxonomy" id="2364126"/>
    <lineage>
        <taxon>Eukaryota</taxon>
        <taxon>Sar</taxon>
        <taxon>Alveolata</taxon>
        <taxon>Dinophyceae</taxon>
        <taxon>Prorocentrales</taxon>
        <taxon>Prorocentraceae</taxon>
        <taxon>Prorocentrum</taxon>
    </lineage>
</organism>
<dbReference type="PROSITE" id="PS50231">
    <property type="entry name" value="RICIN_B_LECTIN"/>
    <property type="match status" value="1"/>
</dbReference>
<evidence type="ECO:0000313" key="2">
    <source>
        <dbReference type="EMBL" id="CAK0879552.1"/>
    </source>
</evidence>
<dbReference type="Gene3D" id="2.80.10.50">
    <property type="match status" value="1"/>
</dbReference>
<feature type="chain" id="PRO_5046534108" description="Cellulase" evidence="1">
    <location>
        <begin position="16"/>
        <end position="323"/>
    </location>
</feature>
<evidence type="ECO:0000313" key="3">
    <source>
        <dbReference type="Proteomes" id="UP001189429"/>
    </source>
</evidence>
<reference evidence="2" key="1">
    <citation type="submission" date="2023-10" db="EMBL/GenBank/DDBJ databases">
        <authorList>
            <person name="Chen Y."/>
            <person name="Shah S."/>
            <person name="Dougan E. K."/>
            <person name="Thang M."/>
            <person name="Chan C."/>
        </authorList>
    </citation>
    <scope>NUCLEOTIDE SEQUENCE [LARGE SCALE GENOMIC DNA]</scope>
</reference>
<name>A0ABN9W0Q3_9DINO</name>
<feature type="signal peptide" evidence="1">
    <location>
        <begin position="1"/>
        <end position="15"/>
    </location>
</feature>
<dbReference type="InterPro" id="IPR035992">
    <property type="entry name" value="Ricin_B-like_lectins"/>
</dbReference>
<dbReference type="SUPFAM" id="SSF50370">
    <property type="entry name" value="Ricin B-like lectins"/>
    <property type="match status" value="1"/>
</dbReference>
<dbReference type="EMBL" id="CAUYUJ010017971">
    <property type="protein sequence ID" value="CAK0879552.1"/>
    <property type="molecule type" value="Genomic_DNA"/>
</dbReference>
<sequence length="323" mass="34223">MQLVAAVVLFGLATANNVMSPYAKKYLDIKAMCAECDDAAPLDDEKDGCDRKGCDRQEPSIMGKSTRMHMWTCHNDENEDFELIFGRAKNKAAGRTSKDDAELCIDIEAMCADCYPSADLKGAAKGCDSKGCKRQTLDQIKADAEAGGEAEIQLWTCRDDASNSSFFGNQKWDLLGNGLWKNAGASLCLVANHDDAESVAPWWRLVVAWLHLGTVGGADATSGAEVHVRECPYDSADGLAEFVFDFETGDLAEQSGGGASEGRRRARRGQFSVGAMAAPSRASSRAPLVGAASGALALAAAAAAAARPRFGASERELPLATAE</sequence>
<keyword evidence="1" id="KW-0732">Signal</keyword>
<comment type="caution">
    <text evidence="2">The sequence shown here is derived from an EMBL/GenBank/DDBJ whole genome shotgun (WGS) entry which is preliminary data.</text>
</comment>